<dbReference type="EMBL" id="JAGMUX010000012">
    <property type="protein sequence ID" value="KAH7243229.1"/>
    <property type="molecule type" value="Genomic_DNA"/>
</dbReference>
<keyword evidence="4" id="KW-1185">Reference proteome</keyword>
<dbReference type="RefSeq" id="XP_046046722.1">
    <property type="nucleotide sequence ID" value="XM_046193281.1"/>
</dbReference>
<comment type="caution">
    <text evidence="3">The sequence shown here is derived from an EMBL/GenBank/DDBJ whole genome shotgun (WGS) entry which is preliminary data.</text>
</comment>
<evidence type="ECO:0000256" key="2">
    <source>
        <dbReference type="SAM" id="Phobius"/>
    </source>
</evidence>
<name>A0A9P9GP95_FUSRE</name>
<keyword evidence="2" id="KW-0812">Transmembrane</keyword>
<reference evidence="3" key="1">
    <citation type="journal article" date="2021" name="Nat. Commun.">
        <title>Genetic determinants of endophytism in the Arabidopsis root mycobiome.</title>
        <authorList>
            <person name="Mesny F."/>
            <person name="Miyauchi S."/>
            <person name="Thiergart T."/>
            <person name="Pickel B."/>
            <person name="Atanasova L."/>
            <person name="Karlsson M."/>
            <person name="Huettel B."/>
            <person name="Barry K.W."/>
            <person name="Haridas S."/>
            <person name="Chen C."/>
            <person name="Bauer D."/>
            <person name="Andreopoulos W."/>
            <person name="Pangilinan J."/>
            <person name="LaButti K."/>
            <person name="Riley R."/>
            <person name="Lipzen A."/>
            <person name="Clum A."/>
            <person name="Drula E."/>
            <person name="Henrissat B."/>
            <person name="Kohler A."/>
            <person name="Grigoriev I.V."/>
            <person name="Martin F.M."/>
            <person name="Hacquard S."/>
        </authorList>
    </citation>
    <scope>NUCLEOTIDE SEQUENCE</scope>
    <source>
        <strain evidence="3">MPI-CAGE-AT-0023</strain>
    </source>
</reference>
<sequence length="72" mass="7580">MPMPCSCRPSSLNPSNLPGTPAPASPHSGPSQGKFSSILSHSLPSYLIQASIRGVVGTVLYCAVLYFPFFVL</sequence>
<evidence type="ECO:0000313" key="3">
    <source>
        <dbReference type="EMBL" id="KAH7243229.1"/>
    </source>
</evidence>
<feature type="region of interest" description="Disordered" evidence="1">
    <location>
        <begin position="1"/>
        <end position="34"/>
    </location>
</feature>
<proteinExistence type="predicted"/>
<feature type="compositionally biased region" description="Polar residues" evidence="1">
    <location>
        <begin position="8"/>
        <end position="18"/>
    </location>
</feature>
<evidence type="ECO:0000256" key="1">
    <source>
        <dbReference type="SAM" id="MobiDB-lite"/>
    </source>
</evidence>
<protein>
    <submittedName>
        <fullName evidence="3">Uncharacterized protein</fullName>
    </submittedName>
</protein>
<dbReference type="GeneID" id="70223235"/>
<feature type="transmembrane region" description="Helical" evidence="2">
    <location>
        <begin position="46"/>
        <end position="71"/>
    </location>
</feature>
<keyword evidence="2" id="KW-0472">Membrane</keyword>
<keyword evidence="2" id="KW-1133">Transmembrane helix</keyword>
<dbReference type="AlphaFoldDB" id="A0A9P9GP95"/>
<organism evidence="3 4">
    <name type="scientific">Fusarium redolens</name>
    <dbReference type="NCBI Taxonomy" id="48865"/>
    <lineage>
        <taxon>Eukaryota</taxon>
        <taxon>Fungi</taxon>
        <taxon>Dikarya</taxon>
        <taxon>Ascomycota</taxon>
        <taxon>Pezizomycotina</taxon>
        <taxon>Sordariomycetes</taxon>
        <taxon>Hypocreomycetidae</taxon>
        <taxon>Hypocreales</taxon>
        <taxon>Nectriaceae</taxon>
        <taxon>Fusarium</taxon>
        <taxon>Fusarium redolens species complex</taxon>
    </lineage>
</organism>
<gene>
    <name evidence="3" type="ORF">BKA55DRAFT_574175</name>
</gene>
<evidence type="ECO:0000313" key="4">
    <source>
        <dbReference type="Proteomes" id="UP000720189"/>
    </source>
</evidence>
<accession>A0A9P9GP95</accession>
<dbReference type="Proteomes" id="UP000720189">
    <property type="component" value="Unassembled WGS sequence"/>
</dbReference>